<dbReference type="EMBL" id="QUTA01008469">
    <property type="protein sequence ID" value="RHY03586.1"/>
    <property type="molecule type" value="Genomic_DNA"/>
</dbReference>
<protein>
    <recommendedName>
        <fullName evidence="23">NADH dehydrogenase [ubiquinone] 1 alpha subcomplex subunit 5</fullName>
    </recommendedName>
</protein>
<dbReference type="InterPro" id="IPR006806">
    <property type="entry name" value="NDUFA5"/>
</dbReference>
<evidence type="ECO:0008006" key="23">
    <source>
        <dbReference type="Google" id="ProtNLM"/>
    </source>
</evidence>
<dbReference type="PANTHER" id="PTHR12653:SF0">
    <property type="entry name" value="NADH DEHYDROGENASE [UBIQUINONE] 1 ALPHA SUBCOMPLEX SUBUNIT 5"/>
    <property type="match status" value="1"/>
</dbReference>
<dbReference type="GO" id="GO:0005743">
    <property type="term" value="C:mitochondrial inner membrane"/>
    <property type="evidence" value="ECO:0007669"/>
    <property type="project" value="UniProtKB-SubCell"/>
</dbReference>
<evidence type="ECO:0000256" key="2">
    <source>
        <dbReference type="ARBA" id="ARBA00010261"/>
    </source>
</evidence>
<comment type="caution">
    <text evidence="9">The sequence shown here is derived from an EMBL/GenBank/DDBJ whole genome shotgun (WGS) entry which is preliminary data.</text>
</comment>
<evidence type="ECO:0000313" key="13">
    <source>
        <dbReference type="EMBL" id="RHY70270.1"/>
    </source>
</evidence>
<dbReference type="Proteomes" id="UP000265716">
    <property type="component" value="Unassembled WGS sequence"/>
</dbReference>
<comment type="similarity">
    <text evidence="2">Belongs to the complex I NDUFA5 subunit family.</text>
</comment>
<dbReference type="Proteomes" id="UP000266196">
    <property type="component" value="Unassembled WGS sequence"/>
</dbReference>
<evidence type="ECO:0000313" key="17">
    <source>
        <dbReference type="Proteomes" id="UP000265716"/>
    </source>
</evidence>
<evidence type="ECO:0000313" key="15">
    <source>
        <dbReference type="EMBL" id="RHZ28679.1"/>
    </source>
</evidence>
<dbReference type="EMBL" id="QUTB01003910">
    <property type="protein sequence ID" value="RHY65368.1"/>
    <property type="molecule type" value="Genomic_DNA"/>
</dbReference>
<evidence type="ECO:0000256" key="3">
    <source>
        <dbReference type="ARBA" id="ARBA00022448"/>
    </source>
</evidence>
<evidence type="ECO:0000313" key="21">
    <source>
        <dbReference type="Proteomes" id="UP000283543"/>
    </source>
</evidence>
<dbReference type="EMBL" id="QUTD01004143">
    <property type="protein sequence ID" value="RHY69506.1"/>
    <property type="molecule type" value="Genomic_DNA"/>
</dbReference>
<dbReference type="PANTHER" id="PTHR12653">
    <property type="entry name" value="NADH-UBIQUINONE OXIDOREDUCTASE 13 KD-B SUBUNIT"/>
    <property type="match status" value="1"/>
</dbReference>
<dbReference type="AlphaFoldDB" id="A0A397A942"/>
<sequence length="177" mass="20194">MFRATRVLSMAVAQKTSTGLVGLAVNPNWRVDLIKLYGETLKATQTHLPDCFYRTSVEQITNFRLKVVTEHEEEDTVEKLINCGQVEELIEQAEDELFLIPKYAGNVTTPTTSLQSRFSSCALRMATVGTPGHAQGRIMRQKRHVVDRLASWTYQLLVRLLSTARFLKRINTTTFRY</sequence>
<accession>A0A397A942</accession>
<dbReference type="EMBL" id="QUTC01003390">
    <property type="protein sequence ID" value="RHY70270.1"/>
    <property type="molecule type" value="Genomic_DNA"/>
</dbReference>
<keyword evidence="8" id="KW-0472">Membrane</keyword>
<evidence type="ECO:0000256" key="1">
    <source>
        <dbReference type="ARBA" id="ARBA00004443"/>
    </source>
</evidence>
<evidence type="ECO:0000256" key="4">
    <source>
        <dbReference type="ARBA" id="ARBA00022660"/>
    </source>
</evidence>
<evidence type="ECO:0000313" key="19">
    <source>
        <dbReference type="Proteomes" id="UP000266239"/>
    </source>
</evidence>
<keyword evidence="3" id="KW-0813">Transport</keyword>
<dbReference type="EMBL" id="QUSZ01004471">
    <property type="protein sequence ID" value="RHY14126.1"/>
    <property type="molecule type" value="Genomic_DNA"/>
</dbReference>
<evidence type="ECO:0000256" key="7">
    <source>
        <dbReference type="ARBA" id="ARBA00023128"/>
    </source>
</evidence>
<evidence type="ECO:0000313" key="11">
    <source>
        <dbReference type="EMBL" id="RHY65368.1"/>
    </source>
</evidence>
<dbReference type="Proteomes" id="UP000265427">
    <property type="component" value="Unassembled WGS sequence"/>
</dbReference>
<proteinExistence type="inferred from homology"/>
<dbReference type="Proteomes" id="UP000266643">
    <property type="component" value="Unassembled WGS sequence"/>
</dbReference>
<evidence type="ECO:0000313" key="14">
    <source>
        <dbReference type="EMBL" id="RHZ11731.1"/>
    </source>
</evidence>
<dbReference type="Proteomes" id="UP000283543">
    <property type="component" value="Unassembled WGS sequence"/>
</dbReference>
<keyword evidence="4" id="KW-0679">Respiratory chain</keyword>
<dbReference type="GO" id="GO:0022904">
    <property type="term" value="P:respiratory electron transport chain"/>
    <property type="evidence" value="ECO:0007669"/>
    <property type="project" value="InterPro"/>
</dbReference>
<evidence type="ECO:0000256" key="5">
    <source>
        <dbReference type="ARBA" id="ARBA00022792"/>
    </source>
</evidence>
<dbReference type="Proteomes" id="UP000266239">
    <property type="component" value="Unassembled WGS sequence"/>
</dbReference>
<keyword evidence="7" id="KW-0496">Mitochondrion</keyword>
<evidence type="ECO:0000256" key="8">
    <source>
        <dbReference type="ARBA" id="ARBA00023136"/>
    </source>
</evidence>
<evidence type="ECO:0000256" key="6">
    <source>
        <dbReference type="ARBA" id="ARBA00022982"/>
    </source>
</evidence>
<evidence type="ECO:0000313" key="16">
    <source>
        <dbReference type="Proteomes" id="UP000265427"/>
    </source>
</evidence>
<reference evidence="16 17" key="1">
    <citation type="submission" date="2018-08" db="EMBL/GenBank/DDBJ databases">
        <title>Aphanomyces genome sequencing and annotation.</title>
        <authorList>
            <person name="Minardi D."/>
            <person name="Oidtmann B."/>
            <person name="Van Der Giezen M."/>
            <person name="Studholme D.J."/>
        </authorList>
    </citation>
    <scope>NUCLEOTIDE SEQUENCE [LARGE SCALE GENOMIC DNA]</scope>
    <source>
        <strain evidence="15 18">197901</strain>
        <strain evidence="12 20">D2</strain>
        <strain evidence="14 22">FDL457</strain>
        <strain evidence="10 16">Kv</strain>
        <strain evidence="13 17">SA</strain>
        <strain evidence="11 21">Si</strain>
        <strain evidence="9 19">Yx</strain>
    </source>
</reference>
<dbReference type="Proteomes" id="UP000286510">
    <property type="component" value="Unassembled WGS sequence"/>
</dbReference>
<dbReference type="EMBL" id="QUTF01014753">
    <property type="protein sequence ID" value="RHZ11731.1"/>
    <property type="molecule type" value="Genomic_DNA"/>
</dbReference>
<name>A0A397A942_APHAT</name>
<evidence type="ECO:0000313" key="20">
    <source>
        <dbReference type="Proteomes" id="UP000266643"/>
    </source>
</evidence>
<evidence type="ECO:0000313" key="22">
    <source>
        <dbReference type="Proteomes" id="UP000286510"/>
    </source>
</evidence>
<comment type="subcellular location">
    <subcellularLocation>
        <location evidence="1">Mitochondrion inner membrane</location>
        <topology evidence="1">Peripheral membrane protein</topology>
        <orientation evidence="1">Matrix side</orientation>
    </subcellularLocation>
</comment>
<evidence type="ECO:0000313" key="9">
    <source>
        <dbReference type="EMBL" id="RHY03586.1"/>
    </source>
</evidence>
<organism evidence="9 19">
    <name type="scientific">Aphanomyces astaci</name>
    <name type="common">Crayfish plague agent</name>
    <dbReference type="NCBI Taxonomy" id="112090"/>
    <lineage>
        <taxon>Eukaryota</taxon>
        <taxon>Sar</taxon>
        <taxon>Stramenopiles</taxon>
        <taxon>Oomycota</taxon>
        <taxon>Saprolegniomycetes</taxon>
        <taxon>Saprolegniales</taxon>
        <taxon>Verrucalvaceae</taxon>
        <taxon>Aphanomyces</taxon>
    </lineage>
</organism>
<dbReference type="VEuPathDB" id="FungiDB:H257_09280"/>
<dbReference type="EMBL" id="QUTE01007575">
    <property type="protein sequence ID" value="RHZ28679.1"/>
    <property type="molecule type" value="Genomic_DNA"/>
</dbReference>
<evidence type="ECO:0000313" key="12">
    <source>
        <dbReference type="EMBL" id="RHY69506.1"/>
    </source>
</evidence>
<keyword evidence="6" id="KW-0249">Electron transport</keyword>
<evidence type="ECO:0000313" key="18">
    <source>
        <dbReference type="Proteomes" id="UP000266196"/>
    </source>
</evidence>
<dbReference type="Pfam" id="PF04716">
    <property type="entry name" value="ETC_C1_NDUFA5"/>
    <property type="match status" value="1"/>
</dbReference>
<evidence type="ECO:0000313" key="10">
    <source>
        <dbReference type="EMBL" id="RHY14126.1"/>
    </source>
</evidence>
<keyword evidence="5" id="KW-0999">Mitochondrion inner membrane</keyword>
<gene>
    <name evidence="9" type="ORF">DYB25_006038</name>
    <name evidence="14" type="ORF">DYB26_008230</name>
    <name evidence="12" type="ORF">DYB30_006654</name>
    <name evidence="15" type="ORF">DYB31_004816</name>
    <name evidence="11" type="ORF">DYB34_006734</name>
    <name evidence="10" type="ORF">DYB36_002850</name>
    <name evidence="13" type="ORF">DYB38_003730</name>
</gene>